<protein>
    <submittedName>
        <fullName evidence="1">Uncharacterized protein</fullName>
    </submittedName>
</protein>
<reference evidence="1" key="1">
    <citation type="submission" date="2020-03" db="EMBL/GenBank/DDBJ databases">
        <authorList>
            <person name="Weist P."/>
        </authorList>
    </citation>
    <scope>NUCLEOTIDE SEQUENCE</scope>
</reference>
<name>A0A9N7V6X0_PLEPL</name>
<keyword evidence="2" id="KW-1185">Reference proteome</keyword>
<comment type="caution">
    <text evidence="1">The sequence shown here is derived from an EMBL/GenBank/DDBJ whole genome shotgun (WGS) entry which is preliminary data.</text>
</comment>
<proteinExistence type="predicted"/>
<sequence>MNFTTSGNNKLDMAAIAASPTQNQSNYFDTSFKVSKTPALEPPPRPHRQALCHTLTSLYLSGKCVCGGGGSMGLGLWGIVLLLDLPHRQPRLRDSGAGGNCHSHRVV</sequence>
<accession>A0A9N7V6X0</accession>
<evidence type="ECO:0000313" key="1">
    <source>
        <dbReference type="EMBL" id="CAB1443181.1"/>
    </source>
</evidence>
<dbReference type="Proteomes" id="UP001153269">
    <property type="component" value="Unassembled WGS sequence"/>
</dbReference>
<evidence type="ECO:0000313" key="2">
    <source>
        <dbReference type="Proteomes" id="UP001153269"/>
    </source>
</evidence>
<organism evidence="1 2">
    <name type="scientific">Pleuronectes platessa</name>
    <name type="common">European plaice</name>
    <dbReference type="NCBI Taxonomy" id="8262"/>
    <lineage>
        <taxon>Eukaryota</taxon>
        <taxon>Metazoa</taxon>
        <taxon>Chordata</taxon>
        <taxon>Craniata</taxon>
        <taxon>Vertebrata</taxon>
        <taxon>Euteleostomi</taxon>
        <taxon>Actinopterygii</taxon>
        <taxon>Neopterygii</taxon>
        <taxon>Teleostei</taxon>
        <taxon>Neoteleostei</taxon>
        <taxon>Acanthomorphata</taxon>
        <taxon>Carangaria</taxon>
        <taxon>Pleuronectiformes</taxon>
        <taxon>Pleuronectoidei</taxon>
        <taxon>Pleuronectidae</taxon>
        <taxon>Pleuronectes</taxon>
    </lineage>
</organism>
<dbReference type="AlphaFoldDB" id="A0A9N7V6X0"/>
<dbReference type="EMBL" id="CADEAL010003013">
    <property type="protein sequence ID" value="CAB1443181.1"/>
    <property type="molecule type" value="Genomic_DNA"/>
</dbReference>
<gene>
    <name evidence="1" type="ORF">PLEPLA_LOCUS30896</name>
</gene>